<dbReference type="SUPFAM" id="SSF56003">
    <property type="entry name" value="Molybdenum cofactor-binding domain"/>
    <property type="match status" value="1"/>
</dbReference>
<dbReference type="SMART" id="SM01008">
    <property type="entry name" value="Ald_Xan_dh_C"/>
    <property type="match status" value="1"/>
</dbReference>
<dbReference type="PANTHER" id="PTHR11908:SF132">
    <property type="entry name" value="ALDEHYDE OXIDASE 1-RELATED"/>
    <property type="match status" value="1"/>
</dbReference>
<proteinExistence type="predicted"/>
<dbReference type="InterPro" id="IPR016208">
    <property type="entry name" value="Ald_Oxase/xanthine_DH-like"/>
</dbReference>
<dbReference type="Pfam" id="PF20256">
    <property type="entry name" value="MoCoBD_2"/>
    <property type="match status" value="1"/>
</dbReference>
<dbReference type="Proteomes" id="UP001199054">
    <property type="component" value="Unassembled WGS sequence"/>
</dbReference>
<keyword evidence="1" id="KW-0500">Molybdenum</keyword>
<dbReference type="InterPro" id="IPR008274">
    <property type="entry name" value="AldOxase/xan_DH_MoCoBD1"/>
</dbReference>
<evidence type="ECO:0000259" key="3">
    <source>
        <dbReference type="SMART" id="SM01008"/>
    </source>
</evidence>
<dbReference type="SUPFAM" id="SSF54665">
    <property type="entry name" value="CO dehydrogenase molybdoprotein N-domain-like"/>
    <property type="match status" value="1"/>
</dbReference>
<evidence type="ECO:0000256" key="1">
    <source>
        <dbReference type="ARBA" id="ARBA00022505"/>
    </source>
</evidence>
<organism evidence="4 5">
    <name type="scientific">Streptomyces antimicrobicus</name>
    <dbReference type="NCBI Taxonomy" id="2883108"/>
    <lineage>
        <taxon>Bacteria</taxon>
        <taxon>Bacillati</taxon>
        <taxon>Actinomycetota</taxon>
        <taxon>Actinomycetes</taxon>
        <taxon>Kitasatosporales</taxon>
        <taxon>Streptomycetaceae</taxon>
        <taxon>Streptomyces</taxon>
    </lineage>
</organism>
<dbReference type="Gene3D" id="3.90.1170.50">
    <property type="entry name" value="Aldehyde oxidase/xanthine dehydrogenase, a/b hammerhead"/>
    <property type="match status" value="1"/>
</dbReference>
<dbReference type="Pfam" id="PF01315">
    <property type="entry name" value="Ald_Xan_dh_C"/>
    <property type="match status" value="1"/>
</dbReference>
<dbReference type="RefSeq" id="WP_226730969.1">
    <property type="nucleotide sequence ID" value="NZ_JAJAUY010000228.1"/>
</dbReference>
<protein>
    <submittedName>
        <fullName evidence="4">Xanthine dehydrogenase family protein molybdopterin-binding subunit</fullName>
    </submittedName>
</protein>
<comment type="caution">
    <text evidence="4">The sequence shown here is derived from an EMBL/GenBank/DDBJ whole genome shotgun (WGS) entry which is preliminary data.</text>
</comment>
<dbReference type="InterPro" id="IPR036856">
    <property type="entry name" value="Ald_Oxase/Xan_DH_a/b_sf"/>
</dbReference>
<dbReference type="EMBL" id="JAJAUY010000228">
    <property type="protein sequence ID" value="MCB5183459.1"/>
    <property type="molecule type" value="Genomic_DNA"/>
</dbReference>
<dbReference type="InterPro" id="IPR037165">
    <property type="entry name" value="AldOxase/xan_DH_Mopterin-bd_sf"/>
</dbReference>
<keyword evidence="2" id="KW-0560">Oxidoreductase</keyword>
<dbReference type="Pfam" id="PF02738">
    <property type="entry name" value="MoCoBD_1"/>
    <property type="match status" value="1"/>
</dbReference>
<dbReference type="PANTHER" id="PTHR11908">
    <property type="entry name" value="XANTHINE DEHYDROGENASE"/>
    <property type="match status" value="1"/>
</dbReference>
<gene>
    <name evidence="4" type="ORF">LG632_29395</name>
</gene>
<feature type="domain" description="Aldehyde oxidase/xanthine dehydrogenase a/b hammerhead" evidence="3">
    <location>
        <begin position="19"/>
        <end position="134"/>
    </location>
</feature>
<keyword evidence="5" id="KW-1185">Reference proteome</keyword>
<dbReference type="Gene3D" id="3.30.365.10">
    <property type="entry name" value="Aldehyde oxidase/xanthine dehydrogenase, molybdopterin binding domain"/>
    <property type="match status" value="4"/>
</dbReference>
<dbReference type="InterPro" id="IPR000674">
    <property type="entry name" value="Ald_Oxase/Xan_DH_a/b"/>
</dbReference>
<evidence type="ECO:0000313" key="4">
    <source>
        <dbReference type="EMBL" id="MCB5183459.1"/>
    </source>
</evidence>
<evidence type="ECO:0000313" key="5">
    <source>
        <dbReference type="Proteomes" id="UP001199054"/>
    </source>
</evidence>
<reference evidence="4 5" key="1">
    <citation type="submission" date="2021-10" db="EMBL/GenBank/DDBJ databases">
        <title>Streptomyces sp. strain SMC 277, a novel streptomycete isolated from soil.</title>
        <authorList>
            <person name="Chanama M."/>
        </authorList>
    </citation>
    <scope>NUCLEOTIDE SEQUENCE [LARGE SCALE GENOMIC DNA]</scope>
    <source>
        <strain evidence="4 5">SMC 277</strain>
    </source>
</reference>
<dbReference type="InterPro" id="IPR046867">
    <property type="entry name" value="AldOxase/xan_DH_MoCoBD2"/>
</dbReference>
<name>A0ABS8BG01_9ACTN</name>
<accession>A0ABS8BG01</accession>
<sequence length="776" mass="82207">MSGALGRSVPRLEDDRLLRGRGRFHDDVVRPGQLWLRVVRSPLAHAEIRGVDTARAAALPGVVAVVTAADLPAHLRIPVRQPHPGLDFTPHLQPPLARGHVRYAGEPVAAVLAEDPYLAEDAAELVALDLAEREPVLDARTAPAATCEVGVVDFGYGDVDAAFAGAAHVVAAELRTGRHSGTPLEPRGLVAEPDPDTGRLTVWGAAKIPHINRRVLATLLALPEHRIHLRETDAGGSFGIRGEFYPEDFLVPFLALRTGRPVKWSEDRAEHMVAANHAREQEHRIELALDADGRLLALRDEAWLDNGGYVRTHGAVVAALTASMISGPYRLPACRSRVHIVKTNKTPIGTYRAPGRFQHNFVREHALDLAATRLGLDPVELRRRNLLTAAELPHERPMSVFGSPMLLDGKDHLEHFDKALADVGYDRWRAEAAEARAQGRLVGTGCAVILEKAGLGYDSAVVDIGVTGAVRVVMGGANVGQGIQTVMAQIAADTLAVPVDSVHVVLSDTDLLPDGGGTFGSRSTVVGGTAVRDAAAKVLDKARAVAAELLGAAPGSLVARDGGLAVEDAPDRRLDWGAIAAASYAPRWTAAGDEVGLIGRATYAAQGMTYPYGAHFAQVEVDPDTGKVDVTRYAVTYEVGRAVHPEAVRGQLLGGAVQGIGGALTEEFRYDERGVPQSLTLDTYLWPRADELPDIQVEVYEDAPAPGNPLGLRGAGEGGTAGSGAVLAGAVRDALGLAGDVGALPLHPWRVRSLMSLKRAEEPARAPAEASTKEAS</sequence>
<evidence type="ECO:0000256" key="2">
    <source>
        <dbReference type="ARBA" id="ARBA00023002"/>
    </source>
</evidence>